<organism evidence="1 2">
    <name type="scientific">Bacillus manliponensis</name>
    <dbReference type="NCBI Taxonomy" id="574376"/>
    <lineage>
        <taxon>Bacteria</taxon>
        <taxon>Bacillati</taxon>
        <taxon>Bacillota</taxon>
        <taxon>Bacilli</taxon>
        <taxon>Bacillales</taxon>
        <taxon>Bacillaceae</taxon>
        <taxon>Bacillus</taxon>
        <taxon>Bacillus cereus group</taxon>
    </lineage>
</organism>
<dbReference type="Pfam" id="PF07849">
    <property type="entry name" value="DUF1641"/>
    <property type="match status" value="1"/>
</dbReference>
<evidence type="ECO:0000313" key="2">
    <source>
        <dbReference type="Proteomes" id="UP000027822"/>
    </source>
</evidence>
<comment type="caution">
    <text evidence="1">The sequence shown here is derived from an EMBL/GenBank/DDBJ whole genome shotgun (WGS) entry which is preliminary data.</text>
</comment>
<dbReference type="AlphaFoldDB" id="A0A073JV61"/>
<dbReference type="InterPro" id="IPR012440">
    <property type="entry name" value="DUF1641"/>
</dbReference>
<dbReference type="EMBL" id="JOTN01000017">
    <property type="protein sequence ID" value="KEK18091.1"/>
    <property type="molecule type" value="Genomic_DNA"/>
</dbReference>
<accession>A0A073JV61</accession>
<sequence length="161" mass="17824">MAKEITMIQKTVMTEEEKQKQFSEELLQQLGENREAIGETIQLLGQLQQAGLLDAAVSLLAAREDVSKIMIGQLNREPVKNALNNMIGAGEGLSSVTPEMTKQVTASLATGLKYATEELQKGKKTTVMDFFKVLKDPDINRAITFGFNFLKAFGKELDEKK</sequence>
<reference evidence="1 2" key="1">
    <citation type="submission" date="2014-06" db="EMBL/GenBank/DDBJ databases">
        <title>Draft genome sequence of Bacillus manliponensis JCM 15802 (MCCC 1A00708).</title>
        <authorList>
            <person name="Lai Q."/>
            <person name="Liu Y."/>
            <person name="Shao Z."/>
        </authorList>
    </citation>
    <scope>NUCLEOTIDE SEQUENCE [LARGE SCALE GENOMIC DNA]</scope>
    <source>
        <strain evidence="1 2">JCM 15802</strain>
    </source>
</reference>
<dbReference type="eggNOG" id="COG2427">
    <property type="taxonomic scope" value="Bacteria"/>
</dbReference>
<dbReference type="PANTHER" id="PTHR38433">
    <property type="match status" value="1"/>
</dbReference>
<name>A0A073JV61_9BACI</name>
<dbReference type="OrthoDB" id="147801at2"/>
<proteinExistence type="predicted"/>
<evidence type="ECO:0008006" key="3">
    <source>
        <dbReference type="Google" id="ProtNLM"/>
    </source>
</evidence>
<dbReference type="RefSeq" id="WP_034641700.1">
    <property type="nucleotide sequence ID" value="NZ_CBCSJC010000021.1"/>
</dbReference>
<dbReference type="PANTHER" id="PTHR38433:SF1">
    <property type="entry name" value="DUF1641 DOMAIN-CONTAINING PROTEIN"/>
    <property type="match status" value="1"/>
</dbReference>
<keyword evidence="2" id="KW-1185">Reference proteome</keyword>
<dbReference type="Proteomes" id="UP000027822">
    <property type="component" value="Unassembled WGS sequence"/>
</dbReference>
<protein>
    <recommendedName>
        <fullName evidence="3">DUF1641 domain-containing protein</fullName>
    </recommendedName>
</protein>
<evidence type="ECO:0000313" key="1">
    <source>
        <dbReference type="EMBL" id="KEK18091.1"/>
    </source>
</evidence>
<dbReference type="STRING" id="574376.BAMA_06930"/>
<gene>
    <name evidence="1" type="ORF">BAMA_06930</name>
</gene>